<dbReference type="SUPFAM" id="SSF56925">
    <property type="entry name" value="OMPA-like"/>
    <property type="match status" value="1"/>
</dbReference>
<evidence type="ECO:0000256" key="1">
    <source>
        <dbReference type="ARBA" id="ARBA00022729"/>
    </source>
</evidence>
<dbReference type="RefSeq" id="WP_111611485.1">
    <property type="nucleotide sequence ID" value="NZ_QLLK01000005.1"/>
</dbReference>
<dbReference type="Proteomes" id="UP000249610">
    <property type="component" value="Unassembled WGS sequence"/>
</dbReference>
<gene>
    <name evidence="4" type="ORF">LV83_02136</name>
</gene>
<accession>A0A327PD21</accession>
<evidence type="ECO:0000313" key="4">
    <source>
        <dbReference type="EMBL" id="RAI90129.1"/>
    </source>
</evidence>
<protein>
    <submittedName>
        <fullName evidence="4">Outer membrane protein with beta-barrel domain</fullName>
    </submittedName>
</protein>
<feature type="chain" id="PRO_5016256033" evidence="2">
    <location>
        <begin position="20"/>
        <end position="183"/>
    </location>
</feature>
<dbReference type="InterPro" id="IPR027385">
    <property type="entry name" value="Beta-barrel_OMP"/>
</dbReference>
<feature type="domain" description="Outer membrane protein beta-barrel" evidence="3">
    <location>
        <begin position="6"/>
        <end position="183"/>
    </location>
</feature>
<dbReference type="EMBL" id="QLLK01000005">
    <property type="protein sequence ID" value="RAI90129.1"/>
    <property type="molecule type" value="Genomic_DNA"/>
</dbReference>
<reference evidence="4 5" key="1">
    <citation type="submission" date="2018-06" db="EMBL/GenBank/DDBJ databases">
        <title>Genomic Encyclopedia of Archaeal and Bacterial Type Strains, Phase II (KMG-II): from individual species to whole genera.</title>
        <authorList>
            <person name="Goeker M."/>
        </authorList>
    </citation>
    <scope>NUCLEOTIDE SEQUENCE [LARGE SCALE GENOMIC DNA]</scope>
    <source>
        <strain evidence="4 5">DSM 23446</strain>
    </source>
</reference>
<evidence type="ECO:0000256" key="2">
    <source>
        <dbReference type="SAM" id="SignalP"/>
    </source>
</evidence>
<evidence type="ECO:0000259" key="3">
    <source>
        <dbReference type="Pfam" id="PF13505"/>
    </source>
</evidence>
<organism evidence="4 5">
    <name type="scientific">Algoriphagus yeomjeoni</name>
    <dbReference type="NCBI Taxonomy" id="291403"/>
    <lineage>
        <taxon>Bacteria</taxon>
        <taxon>Pseudomonadati</taxon>
        <taxon>Bacteroidota</taxon>
        <taxon>Cytophagia</taxon>
        <taxon>Cytophagales</taxon>
        <taxon>Cyclobacteriaceae</taxon>
        <taxon>Algoriphagus</taxon>
    </lineage>
</organism>
<keyword evidence="1 2" id="KW-0732">Signal</keyword>
<evidence type="ECO:0000313" key="5">
    <source>
        <dbReference type="Proteomes" id="UP000249610"/>
    </source>
</evidence>
<dbReference type="Pfam" id="PF13505">
    <property type="entry name" value="OMP_b-brl"/>
    <property type="match status" value="1"/>
</dbReference>
<dbReference type="InterPro" id="IPR011250">
    <property type="entry name" value="OMP/PagP_B-barrel"/>
</dbReference>
<name>A0A327PD21_9BACT</name>
<dbReference type="AlphaFoldDB" id="A0A327PD21"/>
<sequence length="183" mass="20021">MKNILAFVFFLGLFATANAQFGVRAGYSSANFSDFDTDALSGFHVGAYYKVGDGFLAVEPGIQYSQKGYRNLMNGSPFTEKELLNYVDLPVLVRVNFLPFLNVFAGPQASVLVSREREFSDGSTESTTEPIRGYDIAGVIGVGANLPLGINAQLSYDIGFQSVNYYNQDVKNNVLKVSLGYDF</sequence>
<dbReference type="OrthoDB" id="947434at2"/>
<comment type="caution">
    <text evidence="4">The sequence shown here is derived from an EMBL/GenBank/DDBJ whole genome shotgun (WGS) entry which is preliminary data.</text>
</comment>
<feature type="signal peptide" evidence="2">
    <location>
        <begin position="1"/>
        <end position="19"/>
    </location>
</feature>
<proteinExistence type="predicted"/>
<keyword evidence="5" id="KW-1185">Reference proteome</keyword>